<comment type="caution">
    <text evidence="1">The sequence shown here is derived from an EMBL/GenBank/DDBJ whole genome shotgun (WGS) entry which is preliminary data.</text>
</comment>
<proteinExistence type="predicted"/>
<dbReference type="VEuPathDB" id="FungiDB:EMCG_07121"/>
<gene>
    <name evidence="1" type="ORF">EMCG_07121</name>
</gene>
<name>A0A0G2JBB2_9EURO</name>
<evidence type="ECO:0000313" key="1">
    <source>
        <dbReference type="EMBL" id="KKZ67176.1"/>
    </source>
</evidence>
<protein>
    <submittedName>
        <fullName evidence="1">Uncharacterized protein</fullName>
    </submittedName>
</protein>
<dbReference type="EMBL" id="LCZI01000311">
    <property type="protein sequence ID" value="KKZ67176.1"/>
    <property type="molecule type" value="Genomic_DNA"/>
</dbReference>
<reference evidence="2" key="1">
    <citation type="journal article" date="2015" name="PLoS Genet.">
        <title>The dynamic genome and transcriptome of the human fungal pathogen Blastomyces and close relative Emmonsia.</title>
        <authorList>
            <person name="Munoz J.F."/>
            <person name="Gauthier G.M."/>
            <person name="Desjardins C.A."/>
            <person name="Gallo J.E."/>
            <person name="Holder J."/>
            <person name="Sullivan T.D."/>
            <person name="Marty A.J."/>
            <person name="Carmen J.C."/>
            <person name="Chen Z."/>
            <person name="Ding L."/>
            <person name="Gujja S."/>
            <person name="Magrini V."/>
            <person name="Misas E."/>
            <person name="Mitreva M."/>
            <person name="Priest M."/>
            <person name="Saif S."/>
            <person name="Whiston E.A."/>
            <person name="Young S."/>
            <person name="Zeng Q."/>
            <person name="Goldman W.E."/>
            <person name="Mardis E.R."/>
            <person name="Taylor J.W."/>
            <person name="McEwen J.G."/>
            <person name="Clay O.K."/>
            <person name="Klein B.S."/>
            <person name="Cuomo C.A."/>
        </authorList>
    </citation>
    <scope>NUCLEOTIDE SEQUENCE [LARGE SCALE GENOMIC DNA]</scope>
    <source>
        <strain evidence="2">UAMH 3008</strain>
    </source>
</reference>
<accession>A0A0G2JBB2</accession>
<evidence type="ECO:0000313" key="2">
    <source>
        <dbReference type="Proteomes" id="UP000034164"/>
    </source>
</evidence>
<dbReference type="Proteomes" id="UP000034164">
    <property type="component" value="Unassembled WGS sequence"/>
</dbReference>
<sequence>MDRSYRHNARYGFVLTDTELVPIRRLDANGNLLVARAIPWEVAGPGRLTILLGLWYLGMLGAADDDWQLQ</sequence>
<organism evidence="1 2">
    <name type="scientific">[Emmonsia] crescens</name>
    <dbReference type="NCBI Taxonomy" id="73230"/>
    <lineage>
        <taxon>Eukaryota</taxon>
        <taxon>Fungi</taxon>
        <taxon>Dikarya</taxon>
        <taxon>Ascomycota</taxon>
        <taxon>Pezizomycotina</taxon>
        <taxon>Eurotiomycetes</taxon>
        <taxon>Eurotiomycetidae</taxon>
        <taxon>Onygenales</taxon>
        <taxon>Ajellomycetaceae</taxon>
        <taxon>Emergomyces</taxon>
    </lineage>
</organism>
<dbReference type="AlphaFoldDB" id="A0A0G2JBB2"/>
<dbReference type="OrthoDB" id="4186415at2759"/>